<dbReference type="GO" id="GO:0042545">
    <property type="term" value="P:cell wall modification"/>
    <property type="evidence" value="ECO:0007669"/>
    <property type="project" value="UniProtKB-UniRule"/>
</dbReference>
<evidence type="ECO:0000256" key="11">
    <source>
        <dbReference type="ARBA" id="ARBA00047928"/>
    </source>
</evidence>
<accession>A0A100IC32</accession>
<dbReference type="OrthoDB" id="2019149at2759"/>
<feature type="signal peptide" evidence="13">
    <location>
        <begin position="1"/>
        <end position="22"/>
    </location>
</feature>
<dbReference type="PANTHER" id="PTHR31321:SF57">
    <property type="entry name" value="PECTINESTERASE 53-RELATED"/>
    <property type="match status" value="1"/>
</dbReference>
<evidence type="ECO:0000256" key="4">
    <source>
        <dbReference type="ARBA" id="ARBA00008891"/>
    </source>
</evidence>
<evidence type="ECO:0000256" key="6">
    <source>
        <dbReference type="ARBA" id="ARBA00022525"/>
    </source>
</evidence>
<dbReference type="SUPFAM" id="SSF51126">
    <property type="entry name" value="Pectin lyase-like"/>
    <property type="match status" value="1"/>
</dbReference>
<evidence type="ECO:0000256" key="7">
    <source>
        <dbReference type="ARBA" id="ARBA00022729"/>
    </source>
</evidence>
<dbReference type="InterPro" id="IPR000070">
    <property type="entry name" value="Pectinesterase_cat"/>
</dbReference>
<comment type="pathway">
    <text evidence="3 13">Glycan metabolism; pectin degradation; 2-dehydro-3-deoxy-D-gluconate from pectin: step 1/5.</text>
</comment>
<keyword evidence="7 13" id="KW-0732">Signal</keyword>
<organism evidence="15 16">
    <name type="scientific">Aspergillus niger</name>
    <dbReference type="NCBI Taxonomy" id="5061"/>
    <lineage>
        <taxon>Eukaryota</taxon>
        <taxon>Fungi</taxon>
        <taxon>Dikarya</taxon>
        <taxon>Ascomycota</taxon>
        <taxon>Pezizomycotina</taxon>
        <taxon>Eurotiomycetes</taxon>
        <taxon>Eurotiomycetidae</taxon>
        <taxon>Eurotiales</taxon>
        <taxon>Aspergillaceae</taxon>
        <taxon>Aspergillus</taxon>
        <taxon>Aspergillus subgen. Circumdati</taxon>
    </lineage>
</organism>
<dbReference type="PROSITE" id="PS00503">
    <property type="entry name" value="PECTINESTERASE_2"/>
    <property type="match status" value="1"/>
</dbReference>
<comment type="similarity">
    <text evidence="4">Belongs to the pectinesterase family.</text>
</comment>
<dbReference type="InterPro" id="IPR033131">
    <property type="entry name" value="Pectinesterase_Asp_AS"/>
</dbReference>
<keyword evidence="6 13" id="KW-0964">Secreted</keyword>
<dbReference type="GO" id="GO:0005576">
    <property type="term" value="C:extracellular region"/>
    <property type="evidence" value="ECO:0007669"/>
    <property type="project" value="UniProtKB-SubCell"/>
</dbReference>
<dbReference type="PaxDb" id="5061-CADANGAP00004583"/>
<comment type="catalytic activity">
    <reaction evidence="11 13">
        <text>[(1-&gt;4)-alpha-D-galacturonosyl methyl ester](n) + n H2O = [(1-&gt;4)-alpha-D-galacturonosyl](n) + n methanol + n H(+)</text>
        <dbReference type="Rhea" id="RHEA:22380"/>
        <dbReference type="Rhea" id="RHEA-COMP:14570"/>
        <dbReference type="Rhea" id="RHEA-COMP:14573"/>
        <dbReference type="ChEBI" id="CHEBI:15377"/>
        <dbReference type="ChEBI" id="CHEBI:15378"/>
        <dbReference type="ChEBI" id="CHEBI:17790"/>
        <dbReference type="ChEBI" id="CHEBI:140522"/>
        <dbReference type="ChEBI" id="CHEBI:140523"/>
        <dbReference type="EC" id="3.1.1.11"/>
    </reaction>
</comment>
<feature type="chain" id="PRO_5006988831" description="Pectinesterase" evidence="13">
    <location>
        <begin position="23"/>
        <end position="327"/>
    </location>
</feature>
<evidence type="ECO:0000256" key="8">
    <source>
        <dbReference type="ARBA" id="ARBA00022801"/>
    </source>
</evidence>
<dbReference type="EMBL" id="BCMY01000003">
    <property type="protein sequence ID" value="GAQ38487.1"/>
    <property type="molecule type" value="Genomic_DNA"/>
</dbReference>
<dbReference type="GO" id="GO:0030599">
    <property type="term" value="F:pectinesterase activity"/>
    <property type="evidence" value="ECO:0007669"/>
    <property type="project" value="UniProtKB-UniRule"/>
</dbReference>
<feature type="domain" description="Pectinesterase catalytic" evidence="14">
    <location>
        <begin position="43"/>
        <end position="308"/>
    </location>
</feature>
<dbReference type="VEuPathDB" id="FungiDB:M747DRAFT_247285"/>
<evidence type="ECO:0000256" key="3">
    <source>
        <dbReference type="ARBA" id="ARBA00005184"/>
    </source>
</evidence>
<dbReference type="Pfam" id="PF01095">
    <property type="entry name" value="Pectinesterase"/>
    <property type="match status" value="1"/>
</dbReference>
<comment type="caution">
    <text evidence="15">The sequence shown here is derived from an EMBL/GenBank/DDBJ whole genome shotgun (WGS) entry which is preliminary data.</text>
</comment>
<dbReference type="AlphaFoldDB" id="A0A100IC32"/>
<evidence type="ECO:0000256" key="1">
    <source>
        <dbReference type="ARBA" id="ARBA00003252"/>
    </source>
</evidence>
<dbReference type="VEuPathDB" id="FungiDB:ASPNIDRAFT2_1111223"/>
<dbReference type="UniPathway" id="UPA00545">
    <property type="reaction ID" value="UER00823"/>
</dbReference>
<name>A0A100IC32_ASPNG</name>
<reference evidence="16" key="1">
    <citation type="journal article" date="2016" name="Genome Announc.">
        <title>Draft genome sequence of Aspergillus niger strain An76.</title>
        <authorList>
            <person name="Gong W."/>
            <person name="Cheng Z."/>
            <person name="Zhang H."/>
            <person name="Liu L."/>
            <person name="Gao P."/>
            <person name="Wang L."/>
        </authorList>
    </citation>
    <scope>NUCLEOTIDE SEQUENCE [LARGE SCALE GENOMIC DNA]</scope>
    <source>
        <strain evidence="16">An76</strain>
    </source>
</reference>
<evidence type="ECO:0000256" key="2">
    <source>
        <dbReference type="ARBA" id="ARBA00004613"/>
    </source>
</evidence>
<dbReference type="InterPro" id="IPR011050">
    <property type="entry name" value="Pectin_lyase_fold/virulence"/>
</dbReference>
<comment type="subcellular location">
    <subcellularLocation>
        <location evidence="2 13">Secreted</location>
    </subcellularLocation>
</comment>
<evidence type="ECO:0000256" key="13">
    <source>
        <dbReference type="RuleBase" id="RU000589"/>
    </source>
</evidence>
<dbReference type="EC" id="3.1.1.11" evidence="5 13"/>
<gene>
    <name evidence="15" type="ORF">ABL_02685</name>
</gene>
<dbReference type="OMA" id="CQFSGYQ"/>
<comment type="function">
    <text evidence="1 13">Involved in maceration and soft-rotting of plant tissue.</text>
</comment>
<protein>
    <recommendedName>
        <fullName evidence="5 13">Pectinesterase</fullName>
        <ecNumber evidence="5 13">3.1.1.11</ecNumber>
    </recommendedName>
</protein>
<keyword evidence="9 13" id="KW-0063">Aspartyl esterase</keyword>
<dbReference type="VEuPathDB" id="FungiDB:An04g09690"/>
<evidence type="ECO:0000256" key="10">
    <source>
        <dbReference type="ARBA" id="ARBA00023316"/>
    </source>
</evidence>
<keyword evidence="8 13" id="KW-0378">Hydrolase</keyword>
<dbReference type="Gene3D" id="2.160.20.10">
    <property type="entry name" value="Single-stranded right-handed beta-helix, Pectin lyase-like"/>
    <property type="match status" value="1"/>
</dbReference>
<evidence type="ECO:0000256" key="9">
    <source>
        <dbReference type="ARBA" id="ARBA00023085"/>
    </source>
</evidence>
<dbReference type="PANTHER" id="PTHR31321">
    <property type="entry name" value="ACYL-COA THIOESTER HYDROLASE YBHC-RELATED"/>
    <property type="match status" value="1"/>
</dbReference>
<proteinExistence type="inferred from homology"/>
<feature type="active site" evidence="12">
    <location>
        <position position="189"/>
    </location>
</feature>
<sequence length="327" mass="34680">MYTPYLLGTLAVLTATAVGAPAEHIKKRESRTSAPSGCLTVGSDGTYSTIGDALDALGSSTSSACIYVASGTYEEQLTIDYDGNLTLYGETTDTGTYKDNVVTITHTISSSDAGSLDKSATVNVVSDGFSMYNINVENGYGEGSQAVALVGNADQLGFYGCQFSGYQDTLYVKAGTQYYSNCMIEGAVDYIFGDASVWFGECDIVSNGAGAITASSRETSSDSGWYAIDNCNIKAASGVSLTEKVYLGRPWRVLARVIYQNSVLSDIINPKGWTTMADGATPLYYEYNNSGAGSDTSGREYESSISAAVDKTTVLGESWGDWIDRSY</sequence>
<evidence type="ECO:0000313" key="16">
    <source>
        <dbReference type="Proteomes" id="UP000068243"/>
    </source>
</evidence>
<evidence type="ECO:0000256" key="5">
    <source>
        <dbReference type="ARBA" id="ARBA00013229"/>
    </source>
</evidence>
<keyword evidence="10 13" id="KW-0961">Cell wall biogenesis/degradation</keyword>
<dbReference type="GO" id="GO:0045490">
    <property type="term" value="P:pectin catabolic process"/>
    <property type="evidence" value="ECO:0007669"/>
    <property type="project" value="UniProtKB-UniRule"/>
</dbReference>
<dbReference type="Proteomes" id="UP000068243">
    <property type="component" value="Unassembled WGS sequence"/>
</dbReference>
<evidence type="ECO:0000313" key="15">
    <source>
        <dbReference type="EMBL" id="GAQ38487.1"/>
    </source>
</evidence>
<dbReference type="FunFam" id="2.160.20.10:FF:000014">
    <property type="entry name" value="Pectinesterase"/>
    <property type="match status" value="1"/>
</dbReference>
<dbReference type="VEuPathDB" id="FungiDB:ATCC64974_86460"/>
<dbReference type="InterPro" id="IPR012334">
    <property type="entry name" value="Pectin_lyas_fold"/>
</dbReference>
<evidence type="ECO:0000259" key="14">
    <source>
        <dbReference type="Pfam" id="PF01095"/>
    </source>
</evidence>
<evidence type="ECO:0000256" key="12">
    <source>
        <dbReference type="PROSITE-ProRule" id="PRU10040"/>
    </source>
</evidence>